<evidence type="ECO:0008006" key="4">
    <source>
        <dbReference type="Google" id="ProtNLM"/>
    </source>
</evidence>
<accession>A0A246BTK2</accession>
<dbReference type="AlphaFoldDB" id="A0A246BTK2"/>
<evidence type="ECO:0000256" key="1">
    <source>
        <dbReference type="SAM" id="Phobius"/>
    </source>
</evidence>
<proteinExistence type="predicted"/>
<dbReference type="Proteomes" id="UP000197208">
    <property type="component" value="Unassembled WGS sequence"/>
</dbReference>
<gene>
    <name evidence="2" type="ORF">CBQ26_00555</name>
</gene>
<dbReference type="InterPro" id="IPR045629">
    <property type="entry name" value="DUF6232"/>
</dbReference>
<keyword evidence="1" id="KW-0472">Membrane</keyword>
<reference evidence="2 3" key="1">
    <citation type="submission" date="2017-05" db="EMBL/GenBank/DDBJ databases">
        <title>De novo genome assembly of Deniococcus indicus strain DR1.</title>
        <authorList>
            <person name="Chauhan D."/>
            <person name="Yennamalli R.M."/>
            <person name="Priyadarshini R."/>
        </authorList>
    </citation>
    <scope>NUCLEOTIDE SEQUENCE [LARGE SCALE GENOMIC DNA]</scope>
    <source>
        <strain evidence="2 3">DR1</strain>
    </source>
</reference>
<dbReference type="SMR" id="A0A246BTK2"/>
<dbReference type="EMBL" id="NHMK01000003">
    <property type="protein sequence ID" value="OWL98983.1"/>
    <property type="molecule type" value="Genomic_DNA"/>
</dbReference>
<keyword evidence="3" id="KW-1185">Reference proteome</keyword>
<feature type="transmembrane region" description="Helical" evidence="1">
    <location>
        <begin position="46"/>
        <end position="77"/>
    </location>
</feature>
<name>A0A246BTK2_9DEIO</name>
<organism evidence="2 3">
    <name type="scientific">Deinococcus indicus</name>
    <dbReference type="NCBI Taxonomy" id="223556"/>
    <lineage>
        <taxon>Bacteria</taxon>
        <taxon>Thermotogati</taxon>
        <taxon>Deinococcota</taxon>
        <taxon>Deinococci</taxon>
        <taxon>Deinococcales</taxon>
        <taxon>Deinococcaceae</taxon>
        <taxon>Deinococcus</taxon>
    </lineage>
</organism>
<comment type="caution">
    <text evidence="2">The sequence shown here is derived from an EMBL/GenBank/DDBJ whole genome shotgun (WGS) entry which is preliminary data.</text>
</comment>
<evidence type="ECO:0000313" key="3">
    <source>
        <dbReference type="Proteomes" id="UP000197208"/>
    </source>
</evidence>
<dbReference type="Pfam" id="PF19744">
    <property type="entry name" value="DUF6232"/>
    <property type="match status" value="1"/>
</dbReference>
<keyword evidence="1" id="KW-0812">Transmembrane</keyword>
<evidence type="ECO:0000313" key="2">
    <source>
        <dbReference type="EMBL" id="OWL98983.1"/>
    </source>
</evidence>
<protein>
    <recommendedName>
        <fullName evidence="4">QacE</fullName>
    </recommendedName>
</protein>
<keyword evidence="1" id="KW-1133">Transmembrane helix</keyword>
<sequence>METTFYEGPGVTVTQTRFVSGRETYAIAGITSVSVAREPTLWTGPALLIIAGLAAWASSSWMIGVPAVMVGVLWGLLQPRDWVVSIRTASGEVKALTDRSEKRVQAVVDAISRAIVARG</sequence>